<dbReference type="Proteomes" id="UP000282529">
    <property type="component" value="Unassembled WGS sequence"/>
</dbReference>
<dbReference type="EMBL" id="RQPI01000004">
    <property type="protein sequence ID" value="RQW11838.1"/>
    <property type="molecule type" value="Genomic_DNA"/>
</dbReference>
<protein>
    <submittedName>
        <fullName evidence="4">Phage major capsid protein</fullName>
    </submittedName>
</protein>
<dbReference type="Gene3D" id="3.30.2320.10">
    <property type="entry name" value="hypothetical protein PF0899 domain"/>
    <property type="match status" value="1"/>
</dbReference>
<dbReference type="SUPFAM" id="SSF56563">
    <property type="entry name" value="Major capsid protein gp5"/>
    <property type="match status" value="1"/>
</dbReference>
<name>A0A3N9P6L7_9BACL</name>
<keyword evidence="5" id="KW-1185">Reference proteome</keyword>
<dbReference type="OrthoDB" id="9786516at2"/>
<comment type="subcellular location">
    <subcellularLocation>
        <location evidence="1">Virion</location>
    </subcellularLocation>
</comment>
<dbReference type="Gene3D" id="3.30.2400.10">
    <property type="entry name" value="Major capsid protein gp5"/>
    <property type="match status" value="1"/>
</dbReference>
<organism evidence="4 5">
    <name type="scientific">Paenibacillus rhizophilus</name>
    <dbReference type="NCBI Taxonomy" id="1850366"/>
    <lineage>
        <taxon>Bacteria</taxon>
        <taxon>Bacillati</taxon>
        <taxon>Bacillota</taxon>
        <taxon>Bacilli</taxon>
        <taxon>Bacillales</taxon>
        <taxon>Paenibacillaceae</taxon>
        <taxon>Paenibacillus</taxon>
    </lineage>
</organism>
<dbReference type="RefSeq" id="WP_124695247.1">
    <property type="nucleotide sequence ID" value="NZ_JBHUFE010000039.1"/>
</dbReference>
<proteinExistence type="predicted"/>
<feature type="domain" description="Phage capsid-like C-terminal" evidence="3">
    <location>
        <begin position="163"/>
        <end position="433"/>
    </location>
</feature>
<evidence type="ECO:0000259" key="3">
    <source>
        <dbReference type="Pfam" id="PF05065"/>
    </source>
</evidence>
<evidence type="ECO:0000313" key="5">
    <source>
        <dbReference type="Proteomes" id="UP000282529"/>
    </source>
</evidence>
<keyword evidence="2" id="KW-0175">Coiled coil</keyword>
<evidence type="ECO:0000313" key="4">
    <source>
        <dbReference type="EMBL" id="RQW11838.1"/>
    </source>
</evidence>
<evidence type="ECO:0000256" key="2">
    <source>
        <dbReference type="SAM" id="Coils"/>
    </source>
</evidence>
<dbReference type="NCBIfam" id="TIGR01554">
    <property type="entry name" value="major_cap_HK97"/>
    <property type="match status" value="1"/>
</dbReference>
<reference evidence="4 5" key="1">
    <citation type="submission" date="2018-11" db="EMBL/GenBank/DDBJ databases">
        <title>Genome sequence of strain 7197.</title>
        <authorList>
            <person name="Gao J."/>
            <person name="Sun J."/>
        </authorList>
    </citation>
    <scope>NUCLEOTIDE SEQUENCE [LARGE SCALE GENOMIC DNA]</scope>
    <source>
        <strain evidence="4 5">7197</strain>
    </source>
</reference>
<evidence type="ECO:0000256" key="1">
    <source>
        <dbReference type="ARBA" id="ARBA00004328"/>
    </source>
</evidence>
<dbReference type="InterPro" id="IPR024455">
    <property type="entry name" value="Phage_capsid"/>
</dbReference>
<dbReference type="InterPro" id="IPR054612">
    <property type="entry name" value="Phage_capsid-like_C"/>
</dbReference>
<comment type="caution">
    <text evidence="4">The sequence shown here is derived from an EMBL/GenBank/DDBJ whole genome shotgun (WGS) entry which is preliminary data.</text>
</comment>
<dbReference type="Pfam" id="PF05065">
    <property type="entry name" value="Phage_capsid"/>
    <property type="match status" value="1"/>
</dbReference>
<gene>
    <name evidence="4" type="ORF">EH198_09170</name>
</gene>
<accession>A0A3N9P6L7</accession>
<feature type="coiled-coil region" evidence="2">
    <location>
        <begin position="32"/>
        <end position="66"/>
    </location>
</feature>
<sequence length="454" mass="48950">MNLQELMQARANIYDQQMAILSAAETEGRELTAEEEVKFQALETEYAEADQKVKEAEANEERANLMAQRGNELNGAQNKPFRPAAVAGAPVQTPKKDTAGFANLGEFIHDLRFGDSKGRLDKLPVGEGEGGGRKMPEAFASQVTSFRNELSMGGVDGAESFLPTQFRPDTVFQISPESPIVRPMAMVLPAGSPPDSKITLPALDQGDLGVYGGVQVTWIAEGDAKPETNAKLREITLEPHEVAATIVVTDKLLRNWEAATPFIRRLLTNAMIAAEDIAFLKGDGTGKPLGILNATGALAVNRSTANQIKYLDIVAMIAKLLPESMPSACWCASQSTLPQLMTLQDPGGRYIFIQGDATKGIPSTLAGIPIRFTGRTNALGTKGDLTLCDLSHYLIKDGSGPFVAASEHVLFRNNKTVIKCFWNVDGKPWVVEPLTLENGVTQVSPYVILDIPSA</sequence>
<dbReference type="AlphaFoldDB" id="A0A3N9P6L7"/>